<dbReference type="STRING" id="1841861.GCA_900157365_04027"/>
<organism evidence="1 2">
    <name type="scientific">Mycobacterium numidiamassiliense</name>
    <dbReference type="NCBI Taxonomy" id="1841861"/>
    <lineage>
        <taxon>Bacteria</taxon>
        <taxon>Bacillati</taxon>
        <taxon>Actinomycetota</taxon>
        <taxon>Actinomycetes</taxon>
        <taxon>Mycobacteriales</taxon>
        <taxon>Mycobacteriaceae</taxon>
        <taxon>Mycobacterium</taxon>
    </lineage>
</organism>
<gene>
    <name evidence="1" type="ORF">MNAB215_5708</name>
</gene>
<dbReference type="EMBL" id="FUEZ01000004">
    <property type="protein sequence ID" value="SPM43482.1"/>
    <property type="molecule type" value="Genomic_DNA"/>
</dbReference>
<dbReference type="NCBIfam" id="TIGR00026">
    <property type="entry name" value="hi_GC_TIGR00026"/>
    <property type="match status" value="1"/>
</dbReference>
<dbReference type="Pfam" id="PF04075">
    <property type="entry name" value="F420H2_quin_red"/>
    <property type="match status" value="1"/>
</dbReference>
<evidence type="ECO:0000313" key="2">
    <source>
        <dbReference type="Proteomes" id="UP000240424"/>
    </source>
</evidence>
<dbReference type="GO" id="GO:0016491">
    <property type="term" value="F:oxidoreductase activity"/>
    <property type="evidence" value="ECO:0007669"/>
    <property type="project" value="InterPro"/>
</dbReference>
<name>A0A2U3PI86_9MYCO</name>
<dbReference type="InterPro" id="IPR012349">
    <property type="entry name" value="Split_barrel_FMN-bd"/>
</dbReference>
<dbReference type="InterPro" id="IPR004378">
    <property type="entry name" value="F420H2_quin_Rdtase"/>
</dbReference>
<keyword evidence="2" id="KW-1185">Reference proteome</keyword>
<sequence>MPTYKNPRVRDVVRSLNKHVTNPAEIAFAGHRFWYAAVIEHTGRTSGKRYRTPVVALRVGDGILVGLPYGTGVDWLRNVLAAGSATITDKGRTYSVGQPEIIDAATAEPQLSPWWRWILHASHVDSYVKFALT</sequence>
<reference evidence="1 2" key="1">
    <citation type="submission" date="2017-01" db="EMBL/GenBank/DDBJ databases">
        <authorList>
            <consortium name="Urmite Genomes"/>
        </authorList>
    </citation>
    <scope>NUCLEOTIDE SEQUENCE [LARGE SCALE GENOMIC DNA]</scope>
    <source>
        <strain evidence="1 2">AB215</strain>
    </source>
</reference>
<dbReference type="AlphaFoldDB" id="A0A2U3PI86"/>
<accession>A0A2U3PI86</accession>
<evidence type="ECO:0000313" key="1">
    <source>
        <dbReference type="EMBL" id="SPM43482.1"/>
    </source>
</evidence>
<dbReference type="Proteomes" id="UP000240424">
    <property type="component" value="Unassembled WGS sequence"/>
</dbReference>
<proteinExistence type="predicted"/>
<dbReference type="RefSeq" id="WP_077081732.1">
    <property type="nucleotide sequence ID" value="NZ_FUEZ01000004.1"/>
</dbReference>
<dbReference type="OrthoDB" id="3778270at2"/>
<protein>
    <submittedName>
        <fullName evidence="1">Nitroreductase</fullName>
    </submittedName>
</protein>
<dbReference type="Gene3D" id="2.30.110.10">
    <property type="entry name" value="Electron Transport, Fmn-binding Protein, Chain A"/>
    <property type="match status" value="1"/>
</dbReference>